<keyword evidence="3" id="KW-0862">Zinc</keyword>
<dbReference type="InterPro" id="IPR002893">
    <property type="entry name" value="Znf_MYND"/>
</dbReference>
<dbReference type="GO" id="GO:0008270">
    <property type="term" value="F:zinc ion binding"/>
    <property type="evidence" value="ECO:0007669"/>
    <property type="project" value="UniProtKB-KW"/>
</dbReference>
<evidence type="ECO:0000313" key="7">
    <source>
        <dbReference type="Proteomes" id="UP001219525"/>
    </source>
</evidence>
<dbReference type="Pfam" id="PF26632">
    <property type="entry name" value="DUF8205"/>
    <property type="match status" value="1"/>
</dbReference>
<sequence length="331" mass="37464">MSTNNQLPMQIHAIHPDNKKNFKALATPRKDIRATRTGMRTACTKCFKTDLDHPELELRRCGKCKGVWYCSKECQTAHWPQHKKSCKEVEGSGFQKLVQNFYSNPILNKHLQACFIIHFDLLRRPVLDAPFMARVDIAIEPADMPAFFNVFCGEPVPAGTFMGMLQVNRFTPLSPEAMADLTPMRREIWRQARESADKSGYAGHPVGLVEFGTGDSEQTLTCAVHVQPGAMELVRQAPPWEMKSSITGKVTEKPFNIETCMEFMNTHIRADKKNQLLLRTEMRPFDIQVIRDAATNSDSLAAQVLRAKMRREDIFTPIMVGKGFAQQVPLV</sequence>
<comment type="caution">
    <text evidence="6">The sequence shown here is derived from an EMBL/GenBank/DDBJ whole genome shotgun (WGS) entry which is preliminary data.</text>
</comment>
<evidence type="ECO:0000256" key="4">
    <source>
        <dbReference type="PROSITE-ProRule" id="PRU00134"/>
    </source>
</evidence>
<name>A0AAD6YUZ4_9AGAR</name>
<dbReference type="Proteomes" id="UP001219525">
    <property type="component" value="Unassembled WGS sequence"/>
</dbReference>
<gene>
    <name evidence="6" type="ORF">GGX14DRAFT_409997</name>
</gene>
<dbReference type="PROSITE" id="PS01360">
    <property type="entry name" value="ZF_MYND_1"/>
    <property type="match status" value="1"/>
</dbReference>
<dbReference type="Gene3D" id="6.10.140.2220">
    <property type="match status" value="1"/>
</dbReference>
<keyword evidence="2 4" id="KW-0863">Zinc-finger</keyword>
<protein>
    <recommendedName>
        <fullName evidence="5">MYND-type domain-containing protein</fullName>
    </recommendedName>
</protein>
<feature type="domain" description="MYND-type" evidence="5">
    <location>
        <begin position="43"/>
        <end position="86"/>
    </location>
</feature>
<dbReference type="Pfam" id="PF01753">
    <property type="entry name" value="zf-MYND"/>
    <property type="match status" value="1"/>
</dbReference>
<dbReference type="AlphaFoldDB" id="A0AAD6YUZ4"/>
<evidence type="ECO:0000313" key="6">
    <source>
        <dbReference type="EMBL" id="KAJ7230115.1"/>
    </source>
</evidence>
<dbReference type="PANTHER" id="PTHR46920:SF1">
    <property type="entry name" value="PROTEIN MSS51 HOMOLOG, MITOCHONDRIAL-RELATED"/>
    <property type="match status" value="1"/>
</dbReference>
<keyword evidence="7" id="KW-1185">Reference proteome</keyword>
<dbReference type="SUPFAM" id="SSF144232">
    <property type="entry name" value="HIT/MYND zinc finger-like"/>
    <property type="match status" value="1"/>
</dbReference>
<dbReference type="EMBL" id="JARJCW010000001">
    <property type="protein sequence ID" value="KAJ7230115.1"/>
    <property type="molecule type" value="Genomic_DNA"/>
</dbReference>
<reference evidence="6" key="1">
    <citation type="submission" date="2023-03" db="EMBL/GenBank/DDBJ databases">
        <title>Massive genome expansion in bonnet fungi (Mycena s.s.) driven by repeated elements and novel gene families across ecological guilds.</title>
        <authorList>
            <consortium name="Lawrence Berkeley National Laboratory"/>
            <person name="Harder C.B."/>
            <person name="Miyauchi S."/>
            <person name="Viragh M."/>
            <person name="Kuo A."/>
            <person name="Thoen E."/>
            <person name="Andreopoulos B."/>
            <person name="Lu D."/>
            <person name="Skrede I."/>
            <person name="Drula E."/>
            <person name="Henrissat B."/>
            <person name="Morin E."/>
            <person name="Kohler A."/>
            <person name="Barry K."/>
            <person name="LaButti K."/>
            <person name="Morin E."/>
            <person name="Salamov A."/>
            <person name="Lipzen A."/>
            <person name="Mereny Z."/>
            <person name="Hegedus B."/>
            <person name="Baldrian P."/>
            <person name="Stursova M."/>
            <person name="Weitz H."/>
            <person name="Taylor A."/>
            <person name="Grigoriev I.V."/>
            <person name="Nagy L.G."/>
            <person name="Martin F."/>
            <person name="Kauserud H."/>
        </authorList>
    </citation>
    <scope>NUCLEOTIDE SEQUENCE</scope>
    <source>
        <strain evidence="6">9144</strain>
    </source>
</reference>
<evidence type="ECO:0000256" key="2">
    <source>
        <dbReference type="ARBA" id="ARBA00022771"/>
    </source>
</evidence>
<dbReference type="InterPro" id="IPR052839">
    <property type="entry name" value="Mito_gene_expr_regulator"/>
</dbReference>
<accession>A0AAD6YUZ4</accession>
<evidence type="ECO:0000256" key="1">
    <source>
        <dbReference type="ARBA" id="ARBA00022723"/>
    </source>
</evidence>
<proteinExistence type="predicted"/>
<evidence type="ECO:0000256" key="3">
    <source>
        <dbReference type="ARBA" id="ARBA00022833"/>
    </source>
</evidence>
<dbReference type="InterPro" id="IPR058518">
    <property type="entry name" value="DUF8205"/>
</dbReference>
<keyword evidence="1" id="KW-0479">Metal-binding</keyword>
<evidence type="ECO:0000259" key="5">
    <source>
        <dbReference type="PROSITE" id="PS50865"/>
    </source>
</evidence>
<dbReference type="PROSITE" id="PS50865">
    <property type="entry name" value="ZF_MYND_2"/>
    <property type="match status" value="1"/>
</dbReference>
<dbReference type="PANTHER" id="PTHR46920">
    <property type="match status" value="1"/>
</dbReference>
<organism evidence="6 7">
    <name type="scientific">Mycena pura</name>
    <dbReference type="NCBI Taxonomy" id="153505"/>
    <lineage>
        <taxon>Eukaryota</taxon>
        <taxon>Fungi</taxon>
        <taxon>Dikarya</taxon>
        <taxon>Basidiomycota</taxon>
        <taxon>Agaricomycotina</taxon>
        <taxon>Agaricomycetes</taxon>
        <taxon>Agaricomycetidae</taxon>
        <taxon>Agaricales</taxon>
        <taxon>Marasmiineae</taxon>
        <taxon>Mycenaceae</taxon>
        <taxon>Mycena</taxon>
    </lineage>
</organism>